<dbReference type="SMART" id="SM00823">
    <property type="entry name" value="PKS_PP"/>
    <property type="match status" value="1"/>
</dbReference>
<dbReference type="Pfam" id="PF00550">
    <property type="entry name" value="PP-binding"/>
    <property type="match status" value="1"/>
</dbReference>
<dbReference type="PROSITE" id="PS00455">
    <property type="entry name" value="AMP_BINDING"/>
    <property type="match status" value="1"/>
</dbReference>
<dbReference type="OrthoDB" id="2472181at2"/>
<dbReference type="Gene3D" id="3.40.50.1820">
    <property type="entry name" value="alpha/beta hydrolase"/>
    <property type="match status" value="1"/>
</dbReference>
<dbReference type="GO" id="GO:0005737">
    <property type="term" value="C:cytoplasm"/>
    <property type="evidence" value="ECO:0007669"/>
    <property type="project" value="TreeGrafter"/>
</dbReference>
<dbReference type="GO" id="GO:0044550">
    <property type="term" value="P:secondary metabolite biosynthetic process"/>
    <property type="evidence" value="ECO:0007669"/>
    <property type="project" value="TreeGrafter"/>
</dbReference>
<dbReference type="InterPro" id="IPR006162">
    <property type="entry name" value="Ppantetheine_attach_site"/>
</dbReference>
<dbReference type="NCBIfam" id="TIGR01733">
    <property type="entry name" value="AA-adenyl-dom"/>
    <property type="match status" value="1"/>
</dbReference>
<evidence type="ECO:0000256" key="4">
    <source>
        <dbReference type="ARBA" id="ARBA00022553"/>
    </source>
</evidence>
<dbReference type="Gene3D" id="2.30.38.10">
    <property type="entry name" value="Luciferase, Domain 3"/>
    <property type="match status" value="1"/>
</dbReference>
<dbReference type="InterPro" id="IPR025110">
    <property type="entry name" value="AMP-bd_C"/>
</dbReference>
<protein>
    <recommendedName>
        <fullName evidence="6">Carrier domain-containing protein</fullName>
    </recommendedName>
</protein>
<dbReference type="SUPFAM" id="SSF47336">
    <property type="entry name" value="ACP-like"/>
    <property type="match status" value="1"/>
</dbReference>
<evidence type="ECO:0000256" key="1">
    <source>
        <dbReference type="ARBA" id="ARBA00001957"/>
    </source>
</evidence>
<evidence type="ECO:0000256" key="3">
    <source>
        <dbReference type="ARBA" id="ARBA00022450"/>
    </source>
</evidence>
<dbReference type="Proteomes" id="UP000319210">
    <property type="component" value="Unassembled WGS sequence"/>
</dbReference>
<dbReference type="SUPFAM" id="SSF56801">
    <property type="entry name" value="Acetyl-CoA synthetase-like"/>
    <property type="match status" value="1"/>
</dbReference>
<dbReference type="GO" id="GO:0017000">
    <property type="term" value="P:antibiotic biosynthetic process"/>
    <property type="evidence" value="ECO:0007669"/>
    <property type="project" value="UniProtKB-ARBA"/>
</dbReference>
<organism evidence="7 8">
    <name type="scientific">Streptomyces cacaoi</name>
    <dbReference type="NCBI Taxonomy" id="1898"/>
    <lineage>
        <taxon>Bacteria</taxon>
        <taxon>Bacillati</taxon>
        <taxon>Actinomycetota</taxon>
        <taxon>Actinomycetes</taxon>
        <taxon>Kitasatosporales</taxon>
        <taxon>Streptomycetaceae</taxon>
        <taxon>Streptomyces</taxon>
    </lineage>
</organism>
<sequence>MTPAQDAATAPVGPSRTPVDGFTEWAARTPEAPAVVCGPRSLSYRQLDRAAGRLAHRLRAAGAGPETLVGIALRRSVTQSVAVLGVLKAGAACLPVDPDQPLERTRALLADAGVRLVVTEKSVQDTLPEDGWGPGVDALPAETGMADTPADSGPGTADGATGPEAPAGTTAGPDAGPAPGSGPHNLMYVLYTSGSTGRPKGIAMHAGPQITLLDWCRDRYAERPVALQFFPLNSDVGFLELLSTWWLGGCAVVATEHQRHDIPALAEVVDRHRVDKVLLPVLALDRLAAHAAEHPGSCGTLRELITTGDQQVVTPAVRALCDRLPGVLLDNHYGSTELNVVTAPRLTAPVQEWPERPPVGRPVVDARIYVLDAGLRPVPPGVPGEIYVGGGPPARGYLGDPAQTARAFLPDPYTKAPGSRMYRTGDRGRWRTDGVLEYLGRADFQIKLHGYRIEPGEIESLLRAREDISQAVVLKTGEGEEAMLAAYTASAGGTPPQADELRDHLARLLPPYMVPQAYVPLPELPLTSTGKVDRKRLPAVDTARPRFLAPRDEDEAAIAEVFCDVLGKEKVGVEDSFFRLGGHSLLITQLVHRLRTACGVQLPLRAVFERATPAQLAEEVRAVRAARAGDGAGEGRA</sequence>
<dbReference type="InterPro" id="IPR045851">
    <property type="entry name" value="AMP-bd_C_sf"/>
</dbReference>
<dbReference type="InterPro" id="IPR009081">
    <property type="entry name" value="PP-bd_ACP"/>
</dbReference>
<dbReference type="PANTHER" id="PTHR45527:SF1">
    <property type="entry name" value="FATTY ACID SYNTHASE"/>
    <property type="match status" value="1"/>
</dbReference>
<dbReference type="InterPro" id="IPR000873">
    <property type="entry name" value="AMP-dep_synth/lig_dom"/>
</dbReference>
<keyword evidence="8" id="KW-1185">Reference proteome</keyword>
<comment type="cofactor">
    <cofactor evidence="1">
        <name>pantetheine 4'-phosphate</name>
        <dbReference type="ChEBI" id="CHEBI:47942"/>
    </cofactor>
</comment>
<dbReference type="InterPro" id="IPR036736">
    <property type="entry name" value="ACP-like_sf"/>
</dbReference>
<proteinExistence type="inferred from homology"/>
<reference evidence="7 8" key="1">
    <citation type="submission" date="2019-06" db="EMBL/GenBank/DDBJ databases">
        <title>Whole genome shotgun sequence of Streptomyces cacaoi subsp. cacaoi NBRC 12748.</title>
        <authorList>
            <person name="Hosoyama A."/>
            <person name="Uohara A."/>
            <person name="Ohji S."/>
            <person name="Ichikawa N."/>
        </authorList>
    </citation>
    <scope>NUCLEOTIDE SEQUENCE [LARGE SCALE GENOMIC DNA]</scope>
    <source>
        <strain evidence="7 8">NBRC 12748</strain>
    </source>
</reference>
<dbReference type="PROSITE" id="PS00012">
    <property type="entry name" value="PHOSPHOPANTETHEINE"/>
    <property type="match status" value="1"/>
</dbReference>
<evidence type="ECO:0000313" key="8">
    <source>
        <dbReference type="Proteomes" id="UP000319210"/>
    </source>
</evidence>
<name>A0A4Y3QST6_STRCI</name>
<dbReference type="RefSeq" id="WP_086815635.1">
    <property type="nucleotide sequence ID" value="NZ_BJMM01000003.1"/>
</dbReference>
<dbReference type="PANTHER" id="PTHR45527">
    <property type="entry name" value="NONRIBOSOMAL PEPTIDE SYNTHETASE"/>
    <property type="match status" value="1"/>
</dbReference>
<keyword evidence="3" id="KW-0596">Phosphopantetheine</keyword>
<feature type="domain" description="Carrier" evidence="6">
    <location>
        <begin position="549"/>
        <end position="624"/>
    </location>
</feature>
<feature type="compositionally biased region" description="Low complexity" evidence="5">
    <location>
        <begin position="149"/>
        <end position="179"/>
    </location>
</feature>
<dbReference type="Gene3D" id="3.30.300.30">
    <property type="match status" value="1"/>
</dbReference>
<dbReference type="GO" id="GO:0031177">
    <property type="term" value="F:phosphopantetheine binding"/>
    <property type="evidence" value="ECO:0007669"/>
    <property type="project" value="InterPro"/>
</dbReference>
<dbReference type="InterPro" id="IPR020845">
    <property type="entry name" value="AMP-binding_CS"/>
</dbReference>
<accession>A0A4Y3QST6</accession>
<evidence type="ECO:0000259" key="6">
    <source>
        <dbReference type="PROSITE" id="PS50075"/>
    </source>
</evidence>
<feature type="region of interest" description="Disordered" evidence="5">
    <location>
        <begin position="140"/>
        <end position="179"/>
    </location>
</feature>
<evidence type="ECO:0000256" key="5">
    <source>
        <dbReference type="SAM" id="MobiDB-lite"/>
    </source>
</evidence>
<evidence type="ECO:0000313" key="7">
    <source>
        <dbReference type="EMBL" id="GEB48476.1"/>
    </source>
</evidence>
<dbReference type="GO" id="GO:0072330">
    <property type="term" value="P:monocarboxylic acid biosynthetic process"/>
    <property type="evidence" value="ECO:0007669"/>
    <property type="project" value="UniProtKB-ARBA"/>
</dbReference>
<dbReference type="Pfam" id="PF00501">
    <property type="entry name" value="AMP-binding"/>
    <property type="match status" value="1"/>
</dbReference>
<keyword evidence="4" id="KW-0597">Phosphoprotein</keyword>
<dbReference type="InterPro" id="IPR010071">
    <property type="entry name" value="AA_adenyl_dom"/>
</dbReference>
<dbReference type="GO" id="GO:0043041">
    <property type="term" value="P:amino acid activation for nonribosomal peptide biosynthetic process"/>
    <property type="evidence" value="ECO:0007669"/>
    <property type="project" value="TreeGrafter"/>
</dbReference>
<dbReference type="Pfam" id="PF13193">
    <property type="entry name" value="AMP-binding_C"/>
    <property type="match status" value="1"/>
</dbReference>
<gene>
    <name evidence="7" type="ORF">SCA03_10270</name>
</gene>
<dbReference type="PROSITE" id="PS50075">
    <property type="entry name" value="CARRIER"/>
    <property type="match status" value="1"/>
</dbReference>
<dbReference type="FunFam" id="1.10.1200.10:FF:000016">
    <property type="entry name" value="Non-ribosomal peptide synthase"/>
    <property type="match status" value="1"/>
</dbReference>
<dbReference type="Gene3D" id="3.40.50.980">
    <property type="match status" value="2"/>
</dbReference>
<dbReference type="FunFam" id="2.30.38.10:FF:000001">
    <property type="entry name" value="Non-ribosomal peptide synthetase PvdI"/>
    <property type="match status" value="1"/>
</dbReference>
<dbReference type="InterPro" id="IPR020806">
    <property type="entry name" value="PKS_PP-bd"/>
</dbReference>
<comment type="caution">
    <text evidence="7">The sequence shown here is derived from an EMBL/GenBank/DDBJ whole genome shotgun (WGS) entry which is preliminary data.</text>
</comment>
<comment type="similarity">
    <text evidence="2">Belongs to the ATP-dependent AMP-binding enzyme family.</text>
</comment>
<dbReference type="EMBL" id="BJMM01000003">
    <property type="protein sequence ID" value="GEB48476.1"/>
    <property type="molecule type" value="Genomic_DNA"/>
</dbReference>
<dbReference type="InterPro" id="IPR029058">
    <property type="entry name" value="AB_hydrolase_fold"/>
</dbReference>
<dbReference type="AlphaFoldDB" id="A0A4Y3QST6"/>
<evidence type="ECO:0000256" key="2">
    <source>
        <dbReference type="ARBA" id="ARBA00006432"/>
    </source>
</evidence>